<evidence type="ECO:0000313" key="14">
    <source>
        <dbReference type="Proteomes" id="UP000233276"/>
    </source>
</evidence>
<dbReference type="GO" id="GO:0003994">
    <property type="term" value="F:aconitate hydratase activity"/>
    <property type="evidence" value="ECO:0007669"/>
    <property type="project" value="UniProtKB-EC"/>
</dbReference>
<keyword evidence="9" id="KW-0408">Iron</keyword>
<protein>
    <recommendedName>
        <fullName evidence="5">Aconitate hydratase A</fullName>
        <ecNumber evidence="4">4.2.1.3</ecNumber>
    </recommendedName>
</protein>
<dbReference type="Proteomes" id="UP000233276">
    <property type="component" value="Chromosome"/>
</dbReference>
<evidence type="ECO:0000256" key="12">
    <source>
        <dbReference type="ARBA" id="ARBA00023501"/>
    </source>
</evidence>
<reference evidence="13 14" key="1">
    <citation type="submission" date="2017-12" db="EMBL/GenBank/DDBJ databases">
        <title>Isolation and characterization of estrogens degradatiion strain Microbacterium hominis SJTG1.</title>
        <authorList>
            <person name="Xiong W."/>
            <person name="Yin C."/>
            <person name="Zheng D."/>
            <person name="Liang R."/>
        </authorList>
    </citation>
    <scope>NUCLEOTIDE SEQUENCE [LARGE SCALE GENOMIC DNA]</scope>
    <source>
        <strain evidence="13 14">SJTG1</strain>
    </source>
</reference>
<dbReference type="SUPFAM" id="SSF53732">
    <property type="entry name" value="Aconitase iron-sulfur domain"/>
    <property type="match status" value="1"/>
</dbReference>
<evidence type="ECO:0000256" key="2">
    <source>
        <dbReference type="ARBA" id="ARBA00004717"/>
    </source>
</evidence>
<dbReference type="KEGG" id="mhos:CXR34_10530"/>
<dbReference type="EC" id="4.2.1.3" evidence="4"/>
<keyword evidence="6" id="KW-0816">Tricarboxylic acid cycle</keyword>
<dbReference type="PROSITE" id="PS00450">
    <property type="entry name" value="ACONITASE_1"/>
    <property type="match status" value="1"/>
</dbReference>
<dbReference type="InterPro" id="IPR015928">
    <property type="entry name" value="Aconitase/3IPM_dehydase_swvl"/>
</dbReference>
<gene>
    <name evidence="13" type="primary">acnA</name>
    <name evidence="13" type="ORF">CXR34_10530</name>
</gene>
<dbReference type="Gene3D" id="3.20.19.10">
    <property type="entry name" value="Aconitase, domain 4"/>
    <property type="match status" value="1"/>
</dbReference>
<dbReference type="GO" id="GO:0003723">
    <property type="term" value="F:RNA binding"/>
    <property type="evidence" value="ECO:0007669"/>
    <property type="project" value="UniProtKB-KW"/>
</dbReference>
<comment type="catalytic activity">
    <reaction evidence="12">
        <text>citrate = D-threo-isocitrate</text>
        <dbReference type="Rhea" id="RHEA:10336"/>
        <dbReference type="ChEBI" id="CHEBI:15562"/>
        <dbReference type="ChEBI" id="CHEBI:16947"/>
        <dbReference type="EC" id="4.2.1.3"/>
    </reaction>
</comment>
<evidence type="ECO:0000256" key="3">
    <source>
        <dbReference type="ARBA" id="ARBA00007185"/>
    </source>
</evidence>
<dbReference type="GO" id="GO:0006099">
    <property type="term" value="P:tricarboxylic acid cycle"/>
    <property type="evidence" value="ECO:0007669"/>
    <property type="project" value="UniProtKB-UniPathway"/>
</dbReference>
<evidence type="ECO:0000256" key="10">
    <source>
        <dbReference type="ARBA" id="ARBA00023014"/>
    </source>
</evidence>
<dbReference type="PRINTS" id="PR00415">
    <property type="entry name" value="ACONITASE"/>
</dbReference>
<dbReference type="RefSeq" id="WP_060959557.1">
    <property type="nucleotide sequence ID" value="NZ_CP025299.1"/>
</dbReference>
<dbReference type="InterPro" id="IPR000573">
    <property type="entry name" value="AconitaseA/IPMdHydase_ssu_swvl"/>
</dbReference>
<accession>A0A134DHQ7</accession>
<evidence type="ECO:0000256" key="9">
    <source>
        <dbReference type="ARBA" id="ARBA00023004"/>
    </source>
</evidence>
<dbReference type="EMBL" id="CP025299">
    <property type="protein sequence ID" value="AUG29839.1"/>
    <property type="molecule type" value="Genomic_DNA"/>
</dbReference>
<dbReference type="InterPro" id="IPR006249">
    <property type="entry name" value="Aconitase/IRP2"/>
</dbReference>
<dbReference type="NCBIfam" id="NF006757">
    <property type="entry name" value="PRK09277.1"/>
    <property type="match status" value="1"/>
</dbReference>
<keyword evidence="10" id="KW-0411">Iron-sulfur</keyword>
<evidence type="ECO:0000256" key="11">
    <source>
        <dbReference type="ARBA" id="ARBA00023239"/>
    </source>
</evidence>
<evidence type="ECO:0000256" key="6">
    <source>
        <dbReference type="ARBA" id="ARBA00022532"/>
    </source>
</evidence>
<keyword evidence="8" id="KW-0694">RNA-binding</keyword>
<dbReference type="Pfam" id="PF00694">
    <property type="entry name" value="Aconitase_C"/>
    <property type="match status" value="1"/>
</dbReference>
<dbReference type="InterPro" id="IPR018136">
    <property type="entry name" value="Aconitase_4Fe-4S_BS"/>
</dbReference>
<dbReference type="GO" id="GO:0051536">
    <property type="term" value="F:iron-sulfur cluster binding"/>
    <property type="evidence" value="ECO:0007669"/>
    <property type="project" value="UniProtKB-KW"/>
</dbReference>
<proteinExistence type="inferred from homology"/>
<dbReference type="InterPro" id="IPR036008">
    <property type="entry name" value="Aconitase_4Fe-4S_dom"/>
</dbReference>
<keyword evidence="7" id="KW-0479">Metal-binding</keyword>
<organism evidence="13 14">
    <name type="scientific">Microbacterium hominis</name>
    <dbReference type="NCBI Taxonomy" id="162426"/>
    <lineage>
        <taxon>Bacteria</taxon>
        <taxon>Bacillati</taxon>
        <taxon>Actinomycetota</taxon>
        <taxon>Actinomycetes</taxon>
        <taxon>Micrococcales</taxon>
        <taxon>Microbacteriaceae</taxon>
        <taxon>Microbacterium</taxon>
    </lineage>
</organism>
<dbReference type="SUPFAM" id="SSF52016">
    <property type="entry name" value="LeuD/IlvD-like"/>
    <property type="match status" value="1"/>
</dbReference>
<dbReference type="InterPro" id="IPR015931">
    <property type="entry name" value="Acnase/IPM_dHydase_lsu_aba_1/3"/>
</dbReference>
<dbReference type="UniPathway" id="UPA00223">
    <property type="reaction ID" value="UER00718"/>
</dbReference>
<comment type="pathway">
    <text evidence="2">Carbohydrate metabolism; tricarboxylic acid cycle; isocitrate from oxaloacetate: step 2/2.</text>
</comment>
<dbReference type="FunFam" id="3.30.499.10:FF:000002">
    <property type="entry name" value="Aconitate hydratase"/>
    <property type="match status" value="1"/>
</dbReference>
<dbReference type="OrthoDB" id="9764318at2"/>
<dbReference type="CDD" id="cd01580">
    <property type="entry name" value="AcnA_IRP_Swivel"/>
    <property type="match status" value="1"/>
</dbReference>
<comment type="similarity">
    <text evidence="3">Belongs to the aconitase/IPM isomerase family.</text>
</comment>
<dbReference type="UniPathway" id="UPA00946"/>
<dbReference type="PROSITE" id="PS01244">
    <property type="entry name" value="ACONITASE_2"/>
    <property type="match status" value="1"/>
</dbReference>
<dbReference type="InterPro" id="IPR001030">
    <property type="entry name" value="Acoase/IPM_deHydtase_lsu_aba"/>
</dbReference>
<sequence>MSTVDSFGAKSTLTVGGTDYEIYRIDTVAGYEKLPFSLKVLLENLLRTEDGANVTKSQIEALGNWDADAEPDTEIQFTPARVVMQDFTGVPCIVDLATMREAVTALGGDPAKINPLSPAEMVIDHSVIADLFGTENALERNVEIEYERNGERYQFLRWGQTAFDDFKVVPPGTGIVHQVNIEHLAKVIYDRTGRDGVLRAYPDTCVGTDSHTTMVNGLGVLGWGVGGIEAEAAMLGQPVSMLIPRVVGFKLTGEIPAGVTATDVVLTITDMLRKHGVVGKFVEFYGAGVASVPLANRATIGNMSPEFGSTAAIFPIDDVTLDYLRLTGRDEQTVALVEAYAKEQKLWHDAASEPVFSEYMELDLSTVVPSIAGPKRPQDRILLSEAKTQFEKDIVDYTTPSVSNSIVDLESKHSFPASDPGSAPGDEEPETRDVHISSGAPAAASNPVPVTSPAGDSYLLDNGAVTLAAITSCTNTSNPSVMIAAGLLARKARNRGLKQKPWVKTTLGPGSKVVTDYYEKSGLDKDLEGLGFYTVGYGCTICIGNSGPLIEEVSAAINENDLAVTAVLSGNRNFEGRISPDVKMNYLASPPLVVAYALAGSMHFDFETDPLGKDAEGNDVFLKDIWPSPEEVQEVIDSSISRDQFIKQYATVFDGDERWTSLPTPEGPVFEWDADSTYVRKAPYFEGMSMDLTPVSDIHGARVMAALGDSVTTDHISPAGNIKAGTPAAQYLTEHGVAQKDFNSYGSRRGNHEVMIRGTFANIRLKNELVAAVNDGQIIEGGFTRDFTQEGGPQSYIFDACENYRAQGTPLVVFGGKEYGSGSSRDWAAKGTSLLGVKAVITESFERIHRSNLIGMGVVPLQFPDGQSWKSLGLDGTEIVSIEGLEQLNEGVTPKTVKVTAAPSEFSPEGKETIVFDAKVRIDTPGEADYYRNGGILQYVLRSLV</sequence>
<evidence type="ECO:0000256" key="1">
    <source>
        <dbReference type="ARBA" id="ARBA00001966"/>
    </source>
</evidence>
<dbReference type="Pfam" id="PF00330">
    <property type="entry name" value="Aconitase"/>
    <property type="match status" value="1"/>
</dbReference>
<dbReference type="GO" id="GO:0046872">
    <property type="term" value="F:metal ion binding"/>
    <property type="evidence" value="ECO:0007669"/>
    <property type="project" value="UniProtKB-KW"/>
</dbReference>
<evidence type="ECO:0000313" key="13">
    <source>
        <dbReference type="EMBL" id="AUG29839.1"/>
    </source>
</evidence>
<dbReference type="InterPro" id="IPR044137">
    <property type="entry name" value="AcnA_IRP_Swivel"/>
</dbReference>
<dbReference type="FunFam" id="3.30.499.10:FF:000009">
    <property type="entry name" value="Aconitate hydratase"/>
    <property type="match status" value="1"/>
</dbReference>
<dbReference type="NCBIfam" id="NF009520">
    <property type="entry name" value="PRK12881.1"/>
    <property type="match status" value="1"/>
</dbReference>
<dbReference type="Gene3D" id="6.10.190.10">
    <property type="match status" value="1"/>
</dbReference>
<dbReference type="GO" id="GO:0019679">
    <property type="term" value="P:propionate metabolic process, methylcitrate cycle"/>
    <property type="evidence" value="ECO:0007669"/>
    <property type="project" value="UniProtKB-ARBA"/>
</dbReference>
<dbReference type="PANTHER" id="PTHR11670">
    <property type="entry name" value="ACONITASE/IRON-RESPONSIVE ELEMENT FAMILY MEMBER"/>
    <property type="match status" value="1"/>
</dbReference>
<dbReference type="FunFam" id="3.20.19.10:FF:000001">
    <property type="entry name" value="Aconitate hydratase"/>
    <property type="match status" value="1"/>
</dbReference>
<keyword evidence="11 13" id="KW-0456">Lyase</keyword>
<comment type="cofactor">
    <cofactor evidence="1">
        <name>[4Fe-4S] cluster</name>
        <dbReference type="ChEBI" id="CHEBI:49883"/>
    </cofactor>
</comment>
<name>A0A134DHQ7_9MICO</name>
<evidence type="ECO:0000256" key="7">
    <source>
        <dbReference type="ARBA" id="ARBA00022723"/>
    </source>
</evidence>
<dbReference type="AlphaFoldDB" id="A0A134DHQ7"/>
<dbReference type="STRING" id="162426.RM52_09655"/>
<evidence type="ECO:0000256" key="5">
    <source>
        <dbReference type="ARBA" id="ARBA00019378"/>
    </source>
</evidence>
<evidence type="ECO:0000256" key="4">
    <source>
        <dbReference type="ARBA" id="ARBA00012926"/>
    </source>
</evidence>
<evidence type="ECO:0000256" key="8">
    <source>
        <dbReference type="ARBA" id="ARBA00022884"/>
    </source>
</evidence>
<dbReference type="Gene3D" id="3.30.499.10">
    <property type="entry name" value="Aconitase, domain 3"/>
    <property type="match status" value="2"/>
</dbReference>